<dbReference type="SUPFAM" id="SSF47757">
    <property type="entry name" value="Chemotaxis receptor methyltransferase CheR, N-terminal domain"/>
    <property type="match status" value="1"/>
</dbReference>
<dbReference type="AlphaFoldDB" id="A0A290MVU5"/>
<feature type="binding site" evidence="6">
    <location>
        <position position="94"/>
    </location>
    <ligand>
        <name>S-adenosyl-L-methionine</name>
        <dbReference type="ChEBI" id="CHEBI:59789"/>
    </ligand>
</feature>
<evidence type="ECO:0000256" key="6">
    <source>
        <dbReference type="PIRSR" id="PIRSR000410-1"/>
    </source>
</evidence>
<dbReference type="PANTHER" id="PTHR24422:SF19">
    <property type="entry name" value="CHEMOTAXIS PROTEIN METHYLTRANSFERASE"/>
    <property type="match status" value="1"/>
</dbReference>
<dbReference type="GO" id="GO:0032259">
    <property type="term" value="P:methylation"/>
    <property type="evidence" value="ECO:0007669"/>
    <property type="project" value="UniProtKB-KW"/>
</dbReference>
<feature type="binding site" evidence="6">
    <location>
        <begin position="219"/>
        <end position="220"/>
    </location>
    <ligand>
        <name>S-adenosyl-L-methionine</name>
        <dbReference type="ChEBI" id="CHEBI:59789"/>
    </ligand>
</feature>
<reference evidence="9" key="1">
    <citation type="submission" date="2017-09" db="EMBL/GenBank/DDBJ databases">
        <title>Genome evolution observed in wild isolates of Caulobacter crescentus.</title>
        <authorList>
            <person name="Ely B."/>
            <person name="Wilson K."/>
            <person name="Scott D."/>
        </authorList>
    </citation>
    <scope>NUCLEOTIDE SEQUENCE [LARGE SCALE GENOMIC DNA]</scope>
    <source>
        <strain evidence="9">CB13b1a</strain>
    </source>
</reference>
<dbReference type="InterPro" id="IPR000780">
    <property type="entry name" value="CheR_MeTrfase"/>
</dbReference>
<dbReference type="PIRSF" id="PIRSF000410">
    <property type="entry name" value="CheR"/>
    <property type="match status" value="1"/>
</dbReference>
<dbReference type="GO" id="GO:0008983">
    <property type="term" value="F:protein-glutamate O-methyltransferase activity"/>
    <property type="evidence" value="ECO:0007669"/>
    <property type="project" value="UniProtKB-EC"/>
</dbReference>
<dbReference type="InterPro" id="IPR036804">
    <property type="entry name" value="CheR_N_sf"/>
</dbReference>
<evidence type="ECO:0000259" key="7">
    <source>
        <dbReference type="PROSITE" id="PS50123"/>
    </source>
</evidence>
<dbReference type="InterPro" id="IPR022642">
    <property type="entry name" value="CheR_C"/>
</dbReference>
<feature type="binding site" evidence="6">
    <location>
        <position position="92"/>
    </location>
    <ligand>
        <name>S-adenosyl-L-methionine</name>
        <dbReference type="ChEBI" id="CHEBI:59789"/>
    </ligand>
</feature>
<evidence type="ECO:0000313" key="9">
    <source>
        <dbReference type="Proteomes" id="UP000217311"/>
    </source>
</evidence>
<dbReference type="PROSITE" id="PS50123">
    <property type="entry name" value="CHER"/>
    <property type="match status" value="1"/>
</dbReference>
<evidence type="ECO:0000256" key="5">
    <source>
        <dbReference type="PIRNR" id="PIRNR000410"/>
    </source>
</evidence>
<name>A0A290MVU5_CAUVI</name>
<evidence type="ECO:0000256" key="4">
    <source>
        <dbReference type="ARBA" id="ARBA00022691"/>
    </source>
</evidence>
<keyword evidence="2 5" id="KW-0489">Methyltransferase</keyword>
<keyword evidence="4 5" id="KW-0949">S-adenosyl-L-methionine</keyword>
<dbReference type="SUPFAM" id="SSF53335">
    <property type="entry name" value="S-adenosyl-L-methionine-dependent methyltransferases"/>
    <property type="match status" value="1"/>
</dbReference>
<accession>A0A290MVU5</accession>
<dbReference type="Pfam" id="PF01739">
    <property type="entry name" value="CheR"/>
    <property type="match status" value="1"/>
</dbReference>
<feature type="binding site" evidence="6">
    <location>
        <position position="162"/>
    </location>
    <ligand>
        <name>S-adenosyl-L-methionine</name>
        <dbReference type="ChEBI" id="CHEBI:59789"/>
    </ligand>
</feature>
<evidence type="ECO:0000256" key="2">
    <source>
        <dbReference type="ARBA" id="ARBA00022603"/>
    </source>
</evidence>
<feature type="binding site" evidence="6">
    <location>
        <begin position="237"/>
        <end position="238"/>
    </location>
    <ligand>
        <name>S-adenosyl-L-methionine</name>
        <dbReference type="ChEBI" id="CHEBI:59789"/>
    </ligand>
</feature>
<proteinExistence type="predicted"/>
<feature type="binding site" evidence="6">
    <location>
        <position position="136"/>
    </location>
    <ligand>
        <name>S-adenosyl-L-methionine</name>
        <dbReference type="ChEBI" id="CHEBI:59789"/>
    </ligand>
</feature>
<protein>
    <recommendedName>
        <fullName evidence="5">Chemotaxis protein methyltransferase</fullName>
        <ecNumber evidence="5">2.1.1.80</ecNumber>
    </recommendedName>
</protein>
<dbReference type="Gene3D" id="3.40.50.150">
    <property type="entry name" value="Vaccinia Virus protein VP39"/>
    <property type="match status" value="1"/>
</dbReference>
<evidence type="ECO:0000256" key="1">
    <source>
        <dbReference type="ARBA" id="ARBA00001541"/>
    </source>
</evidence>
<dbReference type="InterPro" id="IPR022641">
    <property type="entry name" value="CheR_N"/>
</dbReference>
<dbReference type="SMART" id="SM00138">
    <property type="entry name" value="MeTrc"/>
    <property type="match status" value="1"/>
</dbReference>
<dbReference type="Gene3D" id="1.10.155.10">
    <property type="entry name" value="Chemotaxis receptor methyltransferase CheR, N-terminal domain"/>
    <property type="match status" value="1"/>
</dbReference>
<dbReference type="PANTHER" id="PTHR24422">
    <property type="entry name" value="CHEMOTAXIS PROTEIN METHYLTRANSFERASE"/>
    <property type="match status" value="1"/>
</dbReference>
<dbReference type="InterPro" id="IPR050903">
    <property type="entry name" value="Bact_Chemotaxis_MeTrfase"/>
</dbReference>
<keyword evidence="3 5" id="KW-0808">Transferase</keyword>
<feature type="binding site" evidence="6">
    <location>
        <position position="98"/>
    </location>
    <ligand>
        <name>S-adenosyl-L-methionine</name>
        <dbReference type="ChEBI" id="CHEBI:59789"/>
    </ligand>
</feature>
<dbReference type="PRINTS" id="PR00996">
    <property type="entry name" value="CHERMTFRASE"/>
</dbReference>
<dbReference type="InterPro" id="IPR029063">
    <property type="entry name" value="SAM-dependent_MTases_sf"/>
</dbReference>
<feature type="domain" description="CheR-type methyltransferase" evidence="7">
    <location>
        <begin position="15"/>
        <end position="293"/>
    </location>
</feature>
<dbReference type="InterPro" id="IPR026024">
    <property type="entry name" value="Chemotaxis_MeTrfase_CheR"/>
</dbReference>
<evidence type="ECO:0000313" key="8">
    <source>
        <dbReference type="EMBL" id="ATC34012.1"/>
    </source>
</evidence>
<dbReference type="EC" id="2.1.1.80" evidence="5"/>
<sequence>MSNVAAHSSDRREAIVDGEFAFTNQDFKRIAALLYDLAGISLPDSKATLVYSRLAKRLRALGLRSFGEYCAFVASDKGHDESQEMLRALTTNVTRFFREPHHFDDLRANVLEPVADRVRAGGRLRLWSAASSSGQEPYSMAFTVLSVWPNAADLDIRILGTDIDTNVLATGRAAVYDESLLEGIPAAARGQYFERDPSDRRNWRVCEEARSLVAFRELNLNGPSWPMKGPFDAIFCRNVVIYFDEPTQERVWNRFAPLVAPDGRLYVGHSERVGASVTAFESCGLTAYRKVGR</sequence>
<dbReference type="Proteomes" id="UP000217311">
    <property type="component" value="Chromosome"/>
</dbReference>
<dbReference type="RefSeq" id="WP_096053368.1">
    <property type="nucleotide sequence ID" value="NZ_CP023315.3"/>
</dbReference>
<comment type="function">
    <text evidence="5">Methylation of the membrane-bound methyl-accepting chemotaxis proteins (MCP) to form gamma-glutamyl methyl ester residues in MCP.</text>
</comment>
<dbReference type="EMBL" id="CP023315">
    <property type="protein sequence ID" value="ATC34012.1"/>
    <property type="molecule type" value="Genomic_DNA"/>
</dbReference>
<organism evidence="8 9">
    <name type="scientific">Caulobacter vibrioides</name>
    <name type="common">Caulobacter crescentus</name>
    <dbReference type="NCBI Taxonomy" id="155892"/>
    <lineage>
        <taxon>Bacteria</taxon>
        <taxon>Pseudomonadati</taxon>
        <taxon>Pseudomonadota</taxon>
        <taxon>Alphaproteobacteria</taxon>
        <taxon>Caulobacterales</taxon>
        <taxon>Caulobacteraceae</taxon>
        <taxon>Caulobacter</taxon>
    </lineage>
</organism>
<comment type="catalytic activity">
    <reaction evidence="1 5">
        <text>L-glutamyl-[protein] + S-adenosyl-L-methionine = [protein]-L-glutamate 5-O-methyl ester + S-adenosyl-L-homocysteine</text>
        <dbReference type="Rhea" id="RHEA:24452"/>
        <dbReference type="Rhea" id="RHEA-COMP:10208"/>
        <dbReference type="Rhea" id="RHEA-COMP:10311"/>
        <dbReference type="ChEBI" id="CHEBI:29973"/>
        <dbReference type="ChEBI" id="CHEBI:57856"/>
        <dbReference type="ChEBI" id="CHEBI:59789"/>
        <dbReference type="ChEBI" id="CHEBI:82795"/>
        <dbReference type="EC" id="2.1.1.80"/>
    </reaction>
</comment>
<evidence type="ECO:0000256" key="3">
    <source>
        <dbReference type="ARBA" id="ARBA00022679"/>
    </source>
</evidence>
<dbReference type="Pfam" id="PF03705">
    <property type="entry name" value="CheR_N"/>
    <property type="match status" value="1"/>
</dbReference>
<gene>
    <name evidence="8" type="ORF">CA606_17680</name>
</gene>